<dbReference type="Pfam" id="PF14594">
    <property type="entry name" value="Sipho_Gp37"/>
    <property type="match status" value="1"/>
</dbReference>
<protein>
    <recommendedName>
        <fullName evidence="1">Gp28/Gp37-like domain-containing protein</fullName>
    </recommendedName>
</protein>
<reference evidence="2 3" key="1">
    <citation type="submission" date="2015-10" db="EMBL/GenBank/DDBJ databases">
        <title>Corynebacteirum lowii and Corynebacterium oculi species nova, derived from human clinical disease and and emended description of Corynebacterium mastiditis.</title>
        <authorList>
            <person name="Bernard K."/>
            <person name="Pacheco A.L."/>
            <person name="Mcdougall C."/>
            <person name="Burtx T."/>
            <person name="Weibe D."/>
            <person name="Tyler S."/>
            <person name="Olson A.B."/>
            <person name="Cnockaert M."/>
            <person name="Eguchi H."/>
            <person name="Kuwahara T."/>
            <person name="Nakayama-Imaohji H."/>
            <person name="Boudewijins M."/>
            <person name="Van Hoecke F."/>
            <person name="Bernier A.-M."/>
            <person name="Vandamme P."/>
        </authorList>
    </citation>
    <scope>NUCLEOTIDE SEQUENCE [LARGE SCALE GENOMIC DNA]</scope>
    <source>
        <strain evidence="2 3">NML 130210</strain>
    </source>
</reference>
<evidence type="ECO:0000259" key="1">
    <source>
        <dbReference type="Pfam" id="PF14594"/>
    </source>
</evidence>
<sequence>MGEYSSDFVARMETIWQAALRHREARDAHRRQKSFVRLWDGDWVLRGRVSGEIEASFSFKLNDVGSGLIVLPATHHLAVWALDVWGRKTENIHITADFRGARWGGRMQSVSLVKGSDGTRTVEITFLHDLKELDHVLCWPNPFLPAGVQWPKHFVLAGPSRYMLKLILFLNLIRLHGNFWQLPDDPLDPRTWFEGVTPWNWSIAVAPGSLLMDDSQWCILSSRMNTWREVAEPILEDAGLMVECRRWLEGDEKPTGWIGPLRNGQLIVDVVDKSGVFETTAFGGTIFGGMLRTSTRLADNLVDDFITVVASPPEPAEYSVSKWLGTKPAQPWVVYRDGQYSPIDSAKWTHEPATATSIVAGGKSIFGVNESVSLSVQLVGNVLGAIFFMPTLGTIADTALKPLYEDIFLAWGAIKSPVRTAKAGWSHYHESRAEGGESAWSLSGVVAMREGFWQTRSRTKHEVSIGDAGPYLLGDRGQGHFWLGDRIGIQMQGVPGGRVVVEQVQEISMGWGRDAAPAFQLTVGDPRVDQSPLARALDQSKRFFGILHDIGVM</sequence>
<dbReference type="AlphaFoldDB" id="A0A0Q1AB18"/>
<evidence type="ECO:0000313" key="2">
    <source>
        <dbReference type="EMBL" id="KQB83896.1"/>
    </source>
</evidence>
<keyword evidence="3" id="KW-1185">Reference proteome</keyword>
<dbReference type="PATRIC" id="fig|1544416.3.peg.1971"/>
<dbReference type="InterPro" id="IPR029432">
    <property type="entry name" value="Gp28/Gp37-like_dom"/>
</dbReference>
<evidence type="ECO:0000313" key="3">
    <source>
        <dbReference type="Proteomes" id="UP000050517"/>
    </source>
</evidence>
<dbReference type="STRING" id="1544416.Cocul_01972"/>
<proteinExistence type="predicted"/>
<dbReference type="EMBL" id="LKST01000003">
    <property type="protein sequence ID" value="KQB83896.1"/>
    <property type="molecule type" value="Genomic_DNA"/>
</dbReference>
<name>A0A0Q1AB18_9CORY</name>
<dbReference type="Proteomes" id="UP000050517">
    <property type="component" value="Unassembled WGS sequence"/>
</dbReference>
<accession>A0A0Q1AB18</accession>
<gene>
    <name evidence="2" type="ORF">Cocul_01972</name>
</gene>
<comment type="caution">
    <text evidence="2">The sequence shown here is derived from an EMBL/GenBank/DDBJ whole genome shotgun (WGS) entry which is preliminary data.</text>
</comment>
<organism evidence="2 3">
    <name type="scientific">Corynebacterium oculi</name>
    <dbReference type="NCBI Taxonomy" id="1544416"/>
    <lineage>
        <taxon>Bacteria</taxon>
        <taxon>Bacillati</taxon>
        <taxon>Actinomycetota</taxon>
        <taxon>Actinomycetes</taxon>
        <taxon>Mycobacteriales</taxon>
        <taxon>Corynebacteriaceae</taxon>
        <taxon>Corynebacterium</taxon>
    </lineage>
</organism>
<feature type="domain" description="Gp28/Gp37-like" evidence="1">
    <location>
        <begin position="36"/>
        <end position="525"/>
    </location>
</feature>